<gene>
    <name evidence="2" type="ORF">SAMN05216337_103240</name>
</gene>
<organism evidence="2 3">
    <name type="scientific">Bradyrhizobium brasilense</name>
    <dbReference type="NCBI Taxonomy" id="1419277"/>
    <lineage>
        <taxon>Bacteria</taxon>
        <taxon>Pseudomonadati</taxon>
        <taxon>Pseudomonadota</taxon>
        <taxon>Alphaproteobacteria</taxon>
        <taxon>Hyphomicrobiales</taxon>
        <taxon>Nitrobacteraceae</taxon>
        <taxon>Bradyrhizobium</taxon>
    </lineage>
</organism>
<dbReference type="InterPro" id="IPR019027">
    <property type="entry name" value="Pilus_biogenesis_CpaD-related"/>
</dbReference>
<evidence type="ECO:0000256" key="1">
    <source>
        <dbReference type="SAM" id="MobiDB-lite"/>
    </source>
</evidence>
<reference evidence="2 3" key="1">
    <citation type="submission" date="2016-10" db="EMBL/GenBank/DDBJ databases">
        <authorList>
            <person name="de Groot N.N."/>
        </authorList>
    </citation>
    <scope>NUCLEOTIDE SEQUENCE [LARGE SCALE GENOMIC DNA]</scope>
    <source>
        <strain evidence="2 3">R5</strain>
    </source>
</reference>
<dbReference type="RefSeq" id="WP_092087165.1">
    <property type="nucleotide sequence ID" value="NZ_FMZW01000032.1"/>
</dbReference>
<dbReference type="AlphaFoldDB" id="A0A1G7F1Q1"/>
<accession>A0A1G7F1Q1</accession>
<sequence length="221" mass="23189">MTLRHLCHLIVIAATLGGCANSASIRPGPAEQAIQVEQKNSVLFLQSLRGSERHRLRSFIASASGGRRDALHVDVTGTPRLIAQVAHEARAMGVAPYNIRLSASPLDLPSRFGVRIETITFEAQPPVCPSLSIVGPAVNDNSFDPTLGCSTRSNLAVMVNDPLDLLDNRSVMTSNGDRAAIPVASYGTFGPGNKSNGEGGQSNGAASEAPTAATRDVQPPR</sequence>
<dbReference type="PROSITE" id="PS51257">
    <property type="entry name" value="PROKAR_LIPOPROTEIN"/>
    <property type="match status" value="1"/>
</dbReference>
<evidence type="ECO:0000313" key="2">
    <source>
        <dbReference type="EMBL" id="SDE69819.1"/>
    </source>
</evidence>
<proteinExistence type="predicted"/>
<protein>
    <submittedName>
        <fullName evidence="2">Pilus assembly protein CpaD</fullName>
    </submittedName>
</protein>
<evidence type="ECO:0000313" key="3">
    <source>
        <dbReference type="Proteomes" id="UP000199245"/>
    </source>
</evidence>
<name>A0A1G7F1Q1_9BRAD</name>
<feature type="region of interest" description="Disordered" evidence="1">
    <location>
        <begin position="187"/>
        <end position="221"/>
    </location>
</feature>
<dbReference type="EMBL" id="FMZW01000032">
    <property type="protein sequence ID" value="SDE69819.1"/>
    <property type="molecule type" value="Genomic_DNA"/>
</dbReference>
<dbReference type="Pfam" id="PF09476">
    <property type="entry name" value="Pilus_CpaD"/>
    <property type="match status" value="1"/>
</dbReference>
<dbReference type="Proteomes" id="UP000199245">
    <property type="component" value="Unassembled WGS sequence"/>
</dbReference>